<evidence type="ECO:0000259" key="4">
    <source>
        <dbReference type="Pfam" id="PF05569"/>
    </source>
</evidence>
<dbReference type="PANTHER" id="PTHR34978:SF3">
    <property type="entry name" value="SLR0241 PROTEIN"/>
    <property type="match status" value="1"/>
</dbReference>
<organism evidence="6 7">
    <name type="scientific">Marinifilum breve</name>
    <dbReference type="NCBI Taxonomy" id="2184082"/>
    <lineage>
        <taxon>Bacteria</taxon>
        <taxon>Pseudomonadati</taxon>
        <taxon>Bacteroidota</taxon>
        <taxon>Bacteroidia</taxon>
        <taxon>Marinilabiliales</taxon>
        <taxon>Marinifilaceae</taxon>
    </lineage>
</organism>
<feature type="coiled-coil region" evidence="2">
    <location>
        <begin position="468"/>
        <end position="613"/>
    </location>
</feature>
<keyword evidence="1 3" id="KW-0812">Transmembrane</keyword>
<keyword evidence="7" id="KW-1185">Reference proteome</keyword>
<dbReference type="Pfam" id="PF05569">
    <property type="entry name" value="Peptidase_M56"/>
    <property type="match status" value="1"/>
</dbReference>
<gene>
    <name evidence="6" type="ORF">DF185_00960</name>
</gene>
<comment type="similarity">
    <text evidence="1">Belongs to the TonB-dependent receptor family.</text>
</comment>
<evidence type="ECO:0000256" key="3">
    <source>
        <dbReference type="SAM" id="Phobius"/>
    </source>
</evidence>
<dbReference type="SUPFAM" id="SSF56935">
    <property type="entry name" value="Porins"/>
    <property type="match status" value="3"/>
</dbReference>
<keyword evidence="1 3" id="KW-0472">Membrane</keyword>
<dbReference type="Pfam" id="PF07715">
    <property type="entry name" value="Plug"/>
    <property type="match status" value="2"/>
</dbReference>
<dbReference type="Gene3D" id="2.170.130.10">
    <property type="entry name" value="TonB-dependent receptor, plug domain"/>
    <property type="match status" value="3"/>
</dbReference>
<comment type="subcellular location">
    <subcellularLocation>
        <location evidence="1">Cell outer membrane</location>
        <topology evidence="1">Multi-pass membrane protein</topology>
    </subcellularLocation>
</comment>
<dbReference type="InterPro" id="IPR008756">
    <property type="entry name" value="Peptidase_M56"/>
</dbReference>
<dbReference type="CDD" id="cd07341">
    <property type="entry name" value="M56_BlaR1_MecR1_like"/>
    <property type="match status" value="1"/>
</dbReference>
<feature type="coiled-coil region" evidence="2">
    <location>
        <begin position="643"/>
        <end position="690"/>
    </location>
</feature>
<feature type="transmembrane region" description="Helical" evidence="3">
    <location>
        <begin position="122"/>
        <end position="146"/>
    </location>
</feature>
<proteinExistence type="inferred from homology"/>
<reference evidence="6 7" key="1">
    <citation type="submission" date="2018-05" db="EMBL/GenBank/DDBJ databases">
        <title>Marinifilum breve JC075T sp. nov., a marine bacterium isolated from Yongle Blue Hole in the South China Sea.</title>
        <authorList>
            <person name="Fu T."/>
        </authorList>
    </citation>
    <scope>NUCLEOTIDE SEQUENCE [LARGE SCALE GENOMIC DNA]</scope>
    <source>
        <strain evidence="6 7">JC075</strain>
    </source>
</reference>
<dbReference type="PROSITE" id="PS52016">
    <property type="entry name" value="TONB_DEPENDENT_REC_3"/>
    <property type="match status" value="1"/>
</dbReference>
<keyword evidence="2" id="KW-0175">Coiled coil</keyword>
<accession>A0A2V4A1E2</accession>
<dbReference type="EMBL" id="QFLI01000001">
    <property type="protein sequence ID" value="PXY02695.1"/>
    <property type="molecule type" value="Genomic_DNA"/>
</dbReference>
<dbReference type="AlphaFoldDB" id="A0A2V4A1E2"/>
<protein>
    <recommendedName>
        <fullName evidence="8">Peptidase M56 domain-containing protein</fullName>
    </recommendedName>
</protein>
<dbReference type="GO" id="GO:0009279">
    <property type="term" value="C:cell outer membrane"/>
    <property type="evidence" value="ECO:0007669"/>
    <property type="project" value="UniProtKB-SubCell"/>
</dbReference>
<keyword evidence="1" id="KW-0998">Cell outer membrane</keyword>
<dbReference type="Proteomes" id="UP000248079">
    <property type="component" value="Unassembled WGS sequence"/>
</dbReference>
<keyword evidence="1" id="KW-1134">Transmembrane beta strand</keyword>
<evidence type="ECO:0000256" key="1">
    <source>
        <dbReference type="PROSITE-ProRule" id="PRU01360"/>
    </source>
</evidence>
<comment type="caution">
    <text evidence="6">The sequence shown here is derived from an EMBL/GenBank/DDBJ whole genome shotgun (WGS) entry which is preliminary data.</text>
</comment>
<feature type="transmembrane region" description="Helical" evidence="3">
    <location>
        <begin position="23"/>
        <end position="46"/>
    </location>
</feature>
<keyword evidence="3" id="KW-1133">Transmembrane helix</keyword>
<dbReference type="InterPro" id="IPR039426">
    <property type="entry name" value="TonB-dep_rcpt-like"/>
</dbReference>
<evidence type="ECO:0000256" key="2">
    <source>
        <dbReference type="SAM" id="Coils"/>
    </source>
</evidence>
<sequence length="895" mass="102729">MISSHHKSLDPMNSFSIYELIDALGWALLHSVWQIVIFGLITWVLFRFISKDNAKLRYGVASLALAFIFVSFAITFFHYLPLSNNSNGSDLSLSPELLLYLLNNSPETLNQFSFENLHIDQYFPIMVNIWIIGVCILSCHMTFNYLQTIKLRKHLTYPVSKQTQNIAEKLIQKINLKQKITILESGYVQTPSLVGYFKPVVLLPVSMLSGIPENQLEIIIAHELAHIKRHDYLFQFIQGIIELLFFYHPVVWWLSSVVNTEREHICDDLAVKVCGESLTLIKALNNMEAIRKKRFELVLGLSGKKDNLFNRVQRIVRPKTSAKKTNKIVFSGLFVFLLSGLILISNFAISGNALTGKQFFSKINVIDQNQQNGSDAMLLAPDKQKKKSKKSKKANEKLELKEAAEVESEIENVVEVAPEVELEDVMEVAPEVEVEPVAEVDHEVEAPMDFDVDFDFPQDSLKSKKYLQKKVNEIIKEQKIELEKAAKELEEVKVEMNFDEMRLEMENALKDLDVEQIKKEMQEQQAELRQELEELTSQNLVKQLELEKELQKEELSKELKEIESDKKLNEKEKAEIKKSIQETIERVNSKEFKEQLKQSIEKSQKSLQEHLKKMESGEFEKQLQKQRESLKMQIEKFNSPKYQKELQEKLQRSKESIQKHLEKLNTPEYRKELEEQIEQEKNKKNHSIRIKNFPEADNLLIVLDGKIIDKNTFNSLDPNTIHSISVLKDQTATELYGEKALNGALIISTIENKRKSSHLVRVKGVSNNKNPLIILDGKSMEYEKFKKLDSNSFKSITILKDASAIALYGKAAENGVIVVTSKGEAEEMSNQFRLENFSGKDAPLFMVDGKKTNAKAINKLSPDDIESITVLKDKTALEKYGRKAKNGVVEIHLKK</sequence>
<evidence type="ECO:0000259" key="5">
    <source>
        <dbReference type="Pfam" id="PF07715"/>
    </source>
</evidence>
<dbReference type="OrthoDB" id="15218at2"/>
<dbReference type="InterPro" id="IPR012910">
    <property type="entry name" value="Plug_dom"/>
</dbReference>
<dbReference type="InterPro" id="IPR037066">
    <property type="entry name" value="Plug_dom_sf"/>
</dbReference>
<dbReference type="InterPro" id="IPR052173">
    <property type="entry name" value="Beta-lactam_resp_regulator"/>
</dbReference>
<dbReference type="PANTHER" id="PTHR34978">
    <property type="entry name" value="POSSIBLE SENSOR-TRANSDUCER PROTEIN BLAR"/>
    <property type="match status" value="1"/>
</dbReference>
<feature type="domain" description="TonB-dependent receptor plug" evidence="5">
    <location>
        <begin position="678"/>
        <end position="744"/>
    </location>
</feature>
<evidence type="ECO:0000313" key="6">
    <source>
        <dbReference type="EMBL" id="PXY02695.1"/>
    </source>
</evidence>
<keyword evidence="1" id="KW-0813">Transport</keyword>
<evidence type="ECO:0000313" key="7">
    <source>
        <dbReference type="Proteomes" id="UP000248079"/>
    </source>
</evidence>
<feature type="domain" description="TonB-dependent receptor plug" evidence="5">
    <location>
        <begin position="818"/>
        <end position="888"/>
    </location>
</feature>
<dbReference type="Gene3D" id="3.30.2010.10">
    <property type="entry name" value="Metalloproteases ('zincins'), catalytic domain"/>
    <property type="match status" value="1"/>
</dbReference>
<feature type="transmembrane region" description="Helical" evidence="3">
    <location>
        <begin position="58"/>
        <end position="80"/>
    </location>
</feature>
<feature type="domain" description="Peptidase M56" evidence="4">
    <location>
        <begin position="86"/>
        <end position="272"/>
    </location>
</feature>
<feature type="transmembrane region" description="Helical" evidence="3">
    <location>
        <begin position="328"/>
        <end position="349"/>
    </location>
</feature>
<evidence type="ECO:0008006" key="8">
    <source>
        <dbReference type="Google" id="ProtNLM"/>
    </source>
</evidence>
<name>A0A2V4A1E2_9BACT</name>